<protein>
    <recommendedName>
        <fullName evidence="3">N-acetyltransferase domain-containing protein</fullName>
    </recommendedName>
</protein>
<dbReference type="InterPro" id="IPR016181">
    <property type="entry name" value="Acyl_CoA_acyltransferase"/>
</dbReference>
<dbReference type="SUPFAM" id="SSF55729">
    <property type="entry name" value="Acyl-CoA N-acyltransferases (Nat)"/>
    <property type="match status" value="1"/>
</dbReference>
<dbReference type="Proteomes" id="UP001050691">
    <property type="component" value="Unassembled WGS sequence"/>
</dbReference>
<sequence>MSFKNHNKYNKIRVKEIILSPATLKDASVMSKIYLRTFEHGPNRSIFPPRYADIVLKAKLEDEYGKLLEALAGFAHWTSPDGPRKRTTRECILLAIIFPIHNFFPIEKAPAETKCQIKEIFQNQLHATFELGGEAYNRRFWYLHMLCVDPDWQGFGIGKCSCDKAAESDSVVHWKLGKIGFLKNIT</sequence>
<accession>A0AAV5AA89</accession>
<evidence type="ECO:0000313" key="2">
    <source>
        <dbReference type="Proteomes" id="UP001050691"/>
    </source>
</evidence>
<gene>
    <name evidence="1" type="ORF">Clacol_004150</name>
</gene>
<dbReference type="AlphaFoldDB" id="A0AAV5AA89"/>
<dbReference type="CDD" id="cd04301">
    <property type="entry name" value="NAT_SF"/>
    <property type="match status" value="1"/>
</dbReference>
<evidence type="ECO:0008006" key="3">
    <source>
        <dbReference type="Google" id="ProtNLM"/>
    </source>
</evidence>
<organism evidence="1 2">
    <name type="scientific">Clathrus columnatus</name>
    <dbReference type="NCBI Taxonomy" id="1419009"/>
    <lineage>
        <taxon>Eukaryota</taxon>
        <taxon>Fungi</taxon>
        <taxon>Dikarya</taxon>
        <taxon>Basidiomycota</taxon>
        <taxon>Agaricomycotina</taxon>
        <taxon>Agaricomycetes</taxon>
        <taxon>Phallomycetidae</taxon>
        <taxon>Phallales</taxon>
        <taxon>Clathraceae</taxon>
        <taxon>Clathrus</taxon>
    </lineage>
</organism>
<evidence type="ECO:0000313" key="1">
    <source>
        <dbReference type="EMBL" id="GJJ09926.1"/>
    </source>
</evidence>
<proteinExistence type="predicted"/>
<name>A0AAV5AA89_9AGAM</name>
<dbReference type="Gene3D" id="3.40.630.30">
    <property type="match status" value="1"/>
</dbReference>
<keyword evidence="2" id="KW-1185">Reference proteome</keyword>
<dbReference type="EMBL" id="BPWL01000004">
    <property type="protein sequence ID" value="GJJ09926.1"/>
    <property type="molecule type" value="Genomic_DNA"/>
</dbReference>
<comment type="caution">
    <text evidence="1">The sequence shown here is derived from an EMBL/GenBank/DDBJ whole genome shotgun (WGS) entry which is preliminary data.</text>
</comment>
<reference evidence="1" key="1">
    <citation type="submission" date="2021-10" db="EMBL/GenBank/DDBJ databases">
        <title>De novo Genome Assembly of Clathrus columnatus (Basidiomycota, Fungi) Using Illumina and Nanopore Sequence Data.</title>
        <authorList>
            <person name="Ogiso-Tanaka E."/>
            <person name="Itagaki H."/>
            <person name="Hosoya T."/>
            <person name="Hosaka K."/>
        </authorList>
    </citation>
    <scope>NUCLEOTIDE SEQUENCE</scope>
    <source>
        <strain evidence="1">MO-923</strain>
    </source>
</reference>